<evidence type="ECO:0000256" key="2">
    <source>
        <dbReference type="SAM" id="Phobius"/>
    </source>
</evidence>
<protein>
    <submittedName>
        <fullName evidence="3">Uncharacterized protein</fullName>
    </submittedName>
</protein>
<name>A0A3Q7HYA9_SOLLC</name>
<dbReference type="Gramene" id="Solyc09g010913.1.1">
    <property type="protein sequence ID" value="Solyc09g010913.1.1"/>
    <property type="gene ID" value="Solyc09g010913.1"/>
</dbReference>
<organism evidence="3">
    <name type="scientific">Solanum lycopersicum</name>
    <name type="common">Tomato</name>
    <name type="synonym">Lycopersicon esculentum</name>
    <dbReference type="NCBI Taxonomy" id="4081"/>
    <lineage>
        <taxon>Eukaryota</taxon>
        <taxon>Viridiplantae</taxon>
        <taxon>Streptophyta</taxon>
        <taxon>Embryophyta</taxon>
        <taxon>Tracheophyta</taxon>
        <taxon>Spermatophyta</taxon>
        <taxon>Magnoliopsida</taxon>
        <taxon>eudicotyledons</taxon>
        <taxon>Gunneridae</taxon>
        <taxon>Pentapetalae</taxon>
        <taxon>asterids</taxon>
        <taxon>lamiids</taxon>
        <taxon>Solanales</taxon>
        <taxon>Solanaceae</taxon>
        <taxon>Solanoideae</taxon>
        <taxon>Solaneae</taxon>
        <taxon>Solanum</taxon>
        <taxon>Solanum subgen. Lycopersicon</taxon>
    </lineage>
</organism>
<evidence type="ECO:0000313" key="4">
    <source>
        <dbReference type="Proteomes" id="UP000004994"/>
    </source>
</evidence>
<keyword evidence="2" id="KW-0812">Transmembrane</keyword>
<feature type="region of interest" description="Disordered" evidence="1">
    <location>
        <begin position="1"/>
        <end position="31"/>
    </location>
</feature>
<feature type="transmembrane region" description="Helical" evidence="2">
    <location>
        <begin position="62"/>
        <end position="83"/>
    </location>
</feature>
<proteinExistence type="predicted"/>
<dbReference type="EnsemblPlants" id="Solyc09g010913.1.1">
    <property type="protein sequence ID" value="Solyc09g010913.1.1"/>
    <property type="gene ID" value="Solyc09g010913.1"/>
</dbReference>
<keyword evidence="4" id="KW-1185">Reference proteome</keyword>
<dbReference type="Proteomes" id="UP000004994">
    <property type="component" value="Chromosome 9"/>
</dbReference>
<reference evidence="3" key="2">
    <citation type="submission" date="2019-01" db="UniProtKB">
        <authorList>
            <consortium name="EnsemblPlants"/>
        </authorList>
    </citation>
    <scope>IDENTIFICATION</scope>
    <source>
        <strain evidence="3">cv. Heinz 1706</strain>
    </source>
</reference>
<accession>A0A3Q7HYA9</accession>
<sequence length="132" mass="14756">MELPSSIRPLTEEAGNSQKQSAESGFRSTWPVSWRGNDPDACDFVACNLEIFAAIMVELQYILAWHLFGGLARYWSYLGFYFLQRLLKIAAMVGFSLCLRKGESEPPESLFITITVELLKSTAPSANAKSQK</sequence>
<keyword evidence="2" id="KW-0472">Membrane</keyword>
<evidence type="ECO:0000256" key="1">
    <source>
        <dbReference type="SAM" id="MobiDB-lite"/>
    </source>
</evidence>
<evidence type="ECO:0000313" key="3">
    <source>
        <dbReference type="EnsemblPlants" id="Solyc09g010913.1.1"/>
    </source>
</evidence>
<feature type="compositionally biased region" description="Polar residues" evidence="1">
    <location>
        <begin position="14"/>
        <end position="31"/>
    </location>
</feature>
<dbReference type="InParanoid" id="A0A3Q7HYA9"/>
<keyword evidence="2" id="KW-1133">Transmembrane helix</keyword>
<reference evidence="3" key="1">
    <citation type="journal article" date="2012" name="Nature">
        <title>The tomato genome sequence provides insights into fleshy fruit evolution.</title>
        <authorList>
            <consortium name="Tomato Genome Consortium"/>
        </authorList>
    </citation>
    <scope>NUCLEOTIDE SEQUENCE [LARGE SCALE GENOMIC DNA]</scope>
    <source>
        <strain evidence="3">cv. Heinz 1706</strain>
    </source>
</reference>
<dbReference type="AlphaFoldDB" id="A0A3Q7HYA9"/>